<dbReference type="AlphaFoldDB" id="A0AAU7UE34"/>
<organism evidence="1">
    <name type="scientific">Deinococcus sonorensis KR-87</name>
    <dbReference type="NCBI Taxonomy" id="694439"/>
    <lineage>
        <taxon>Bacteria</taxon>
        <taxon>Thermotogati</taxon>
        <taxon>Deinococcota</taxon>
        <taxon>Deinococci</taxon>
        <taxon>Deinococcales</taxon>
        <taxon>Deinococcaceae</taxon>
        <taxon>Deinococcus</taxon>
    </lineage>
</organism>
<accession>A0AAU7UE34</accession>
<gene>
    <name evidence="1" type="ORF">ABOD76_11260</name>
</gene>
<sequence length="124" mass="13979">MTALPWTPEAAQLLAAANDLFPDRYHPHLDQRERWQIIDERSGRCVGLDHDPLQAARTALTSARLSHHKVRLHHTPGRTIHLPAPLWTRLDAEAARLGWSVSQLIEQRMEQTLPAPGEHPEAAS</sequence>
<name>A0AAU7UE34_9DEIO</name>
<dbReference type="RefSeq" id="WP_350244944.1">
    <property type="nucleotide sequence ID" value="NZ_CP158299.1"/>
</dbReference>
<protein>
    <submittedName>
        <fullName evidence="1">Uncharacterized protein</fullName>
    </submittedName>
</protein>
<evidence type="ECO:0000313" key="1">
    <source>
        <dbReference type="EMBL" id="XBV86857.1"/>
    </source>
</evidence>
<dbReference type="EMBL" id="CP158299">
    <property type="protein sequence ID" value="XBV86857.1"/>
    <property type="molecule type" value="Genomic_DNA"/>
</dbReference>
<proteinExistence type="predicted"/>
<dbReference type="KEGG" id="dsc:ABOD76_11260"/>
<reference evidence="1" key="1">
    <citation type="submission" date="2024-06" db="EMBL/GenBank/DDBJ databases">
        <title>Draft Genome Sequence of Deinococcus sonorensis Type Strain KR-87, a Biofilm Producing Representative of the Genus Deinococcus.</title>
        <authorList>
            <person name="Boren L.S."/>
            <person name="Grosso R.A."/>
            <person name="Hugenberg-Cox A.N."/>
            <person name="Hill J.T.E."/>
            <person name="Albert C.M."/>
            <person name="Tuohy J.M."/>
        </authorList>
    </citation>
    <scope>NUCLEOTIDE SEQUENCE</scope>
    <source>
        <strain evidence="1">KR-87</strain>
    </source>
</reference>